<evidence type="ECO:0000313" key="6">
    <source>
        <dbReference type="EMBL" id="NLS12523.1"/>
    </source>
</evidence>
<keyword evidence="4" id="KW-0732">Signal</keyword>
<keyword evidence="7" id="KW-1185">Reference proteome</keyword>
<dbReference type="Proteomes" id="UP000535589">
    <property type="component" value="Unassembled WGS sequence"/>
</dbReference>
<dbReference type="InterPro" id="IPR036601">
    <property type="entry name" value="CBM10_sf"/>
</dbReference>
<feature type="signal peptide" evidence="4">
    <location>
        <begin position="1"/>
        <end position="18"/>
    </location>
</feature>
<reference evidence="6 7" key="1">
    <citation type="submission" date="2020-04" db="EMBL/GenBank/DDBJ databases">
        <title>Vibrio sp. SM6, a novel species isolated from seawater.</title>
        <authorList>
            <person name="Wang X."/>
        </authorList>
    </citation>
    <scope>NUCLEOTIDE SEQUENCE [LARGE SCALE GENOMIC DNA]</scope>
    <source>
        <strain evidence="6 7">SM6</strain>
    </source>
</reference>
<dbReference type="PANTHER" id="PTHR34142">
    <property type="entry name" value="ENDO-BETA-1,4-GLUCANASE A"/>
    <property type="match status" value="1"/>
</dbReference>
<dbReference type="Pfam" id="PF02013">
    <property type="entry name" value="CBM_10"/>
    <property type="match status" value="2"/>
</dbReference>
<dbReference type="AlphaFoldDB" id="A0A7X8TQR7"/>
<dbReference type="GO" id="GO:0030248">
    <property type="term" value="F:cellulose binding"/>
    <property type="evidence" value="ECO:0007669"/>
    <property type="project" value="InterPro"/>
</dbReference>
<accession>A0A7X8TQR7</accession>
<comment type="caution">
    <text evidence="6">The sequence shown here is derived from an EMBL/GenBank/DDBJ whole genome shotgun (WGS) entry which is preliminary data.</text>
</comment>
<dbReference type="InterPro" id="IPR002883">
    <property type="entry name" value="CBM10/Dockerin_dom"/>
</dbReference>
<dbReference type="InterPro" id="IPR009031">
    <property type="entry name" value="CBM10"/>
</dbReference>
<dbReference type="Gene3D" id="2.30.32.30">
    <property type="entry name" value="CBM10"/>
    <property type="match status" value="2"/>
</dbReference>
<dbReference type="PROSITE" id="PS51763">
    <property type="entry name" value="CBM10"/>
    <property type="match status" value="1"/>
</dbReference>
<evidence type="ECO:0000313" key="7">
    <source>
        <dbReference type="Proteomes" id="UP000535589"/>
    </source>
</evidence>
<dbReference type="Pfam" id="PF00150">
    <property type="entry name" value="Cellulase"/>
    <property type="match status" value="1"/>
</dbReference>
<proteinExistence type="inferred from homology"/>
<dbReference type="InterPro" id="IPR001547">
    <property type="entry name" value="Glyco_hydro_5"/>
</dbReference>
<name>A0A7X8TQR7_9VIBR</name>
<dbReference type="GO" id="GO:0009251">
    <property type="term" value="P:glucan catabolic process"/>
    <property type="evidence" value="ECO:0007669"/>
    <property type="project" value="TreeGrafter"/>
</dbReference>
<dbReference type="PANTHER" id="PTHR34142:SF1">
    <property type="entry name" value="GLYCOSIDE HYDROLASE FAMILY 5 DOMAIN-CONTAINING PROTEIN"/>
    <property type="match status" value="1"/>
</dbReference>
<dbReference type="EMBL" id="JABAIK010000005">
    <property type="protein sequence ID" value="NLS12523.1"/>
    <property type="molecule type" value="Genomic_DNA"/>
</dbReference>
<organism evidence="6 7">
    <name type="scientific">Vibrio agarilyticus</name>
    <dbReference type="NCBI Taxonomy" id="2726741"/>
    <lineage>
        <taxon>Bacteria</taxon>
        <taxon>Pseudomonadati</taxon>
        <taxon>Pseudomonadota</taxon>
        <taxon>Gammaproteobacteria</taxon>
        <taxon>Vibrionales</taxon>
        <taxon>Vibrionaceae</taxon>
        <taxon>Vibrio</taxon>
    </lineage>
</organism>
<evidence type="ECO:0000256" key="2">
    <source>
        <dbReference type="ARBA" id="ARBA00023295"/>
    </source>
</evidence>
<comment type="similarity">
    <text evidence="3">Belongs to the glycosyl hydrolase 5 (cellulase A) family.</text>
</comment>
<protein>
    <submittedName>
        <fullName evidence="6">Cellulase family glycosylhydrolase</fullName>
    </submittedName>
</protein>
<evidence type="ECO:0000259" key="5">
    <source>
        <dbReference type="PROSITE" id="PS51763"/>
    </source>
</evidence>
<dbReference type="InterPro" id="IPR017853">
    <property type="entry name" value="GH"/>
</dbReference>
<dbReference type="Gene3D" id="3.20.20.80">
    <property type="entry name" value="Glycosidases"/>
    <property type="match status" value="1"/>
</dbReference>
<keyword evidence="2 3" id="KW-0326">Glycosidase</keyword>
<keyword evidence="1 3" id="KW-0378">Hydrolase</keyword>
<dbReference type="InterPro" id="IPR018087">
    <property type="entry name" value="Glyco_hydro_5_CS"/>
</dbReference>
<dbReference type="SMART" id="SM01064">
    <property type="entry name" value="CBM_10"/>
    <property type="match status" value="2"/>
</dbReference>
<dbReference type="GO" id="GO:0004553">
    <property type="term" value="F:hydrolase activity, hydrolyzing O-glycosyl compounds"/>
    <property type="evidence" value="ECO:0007669"/>
    <property type="project" value="InterPro"/>
</dbReference>
<feature type="chain" id="PRO_5031256994" evidence="4">
    <location>
        <begin position="19"/>
        <end position="384"/>
    </location>
</feature>
<feature type="domain" description="CBM10" evidence="5">
    <location>
        <begin position="347"/>
        <end position="384"/>
    </location>
</feature>
<evidence type="ECO:0000256" key="1">
    <source>
        <dbReference type="ARBA" id="ARBA00022801"/>
    </source>
</evidence>
<gene>
    <name evidence="6" type="ORF">HGP28_06360</name>
</gene>
<sequence>MKILSLSVLIAMTGAAEAGFHVNAGQLLDGNGQPFVMRGVNHGHAWFADKMASTIADIAHYKANTVRMVISNGVRWQKTPAHQIRSMIATAKQNHLITVLDVHDTTGFGEQQGASSLSTAVDYWIEMKDELIGQEDYVIINIGNEPFGNHVTAQQWTEAHKQAISRLRAAGFNHTLMVDAPNWGQDWQNIMRNYAADVFTADPQQNLVFSVHMYEVYNNYSVINQYISAFGNKALPLVVGEFSQTHKGHYVDADTIMERSVALGVGYLGWSWSGNDNSTADLDIALDWNRNTLSTWGNKIIHGTNGIMQTSIKASVFSTTEPFPICKKSSSDPDGDGWGWENNQSCQMNPHGYAPNGYLYCGNANSDPDGDGWGWENNYSCVMP</sequence>
<dbReference type="PROSITE" id="PS00659">
    <property type="entry name" value="GLYCOSYL_HYDROL_F5"/>
    <property type="match status" value="1"/>
</dbReference>
<dbReference type="SUPFAM" id="SSF51445">
    <property type="entry name" value="(Trans)glycosidases"/>
    <property type="match status" value="1"/>
</dbReference>
<evidence type="ECO:0000256" key="3">
    <source>
        <dbReference type="RuleBase" id="RU361153"/>
    </source>
</evidence>
<evidence type="ECO:0000256" key="4">
    <source>
        <dbReference type="SAM" id="SignalP"/>
    </source>
</evidence>